<dbReference type="PRINTS" id="PR00237">
    <property type="entry name" value="GPCRRHODOPSN"/>
</dbReference>
<name>A0AAV4HUS7_9GAST</name>
<dbReference type="EMBL" id="BMAT01012850">
    <property type="protein sequence ID" value="GFS00507.1"/>
    <property type="molecule type" value="Genomic_DNA"/>
</dbReference>
<comment type="subcellular location">
    <subcellularLocation>
        <location evidence="1">Membrane</location>
        <topology evidence="1">Multi-pass membrane protein</topology>
    </subcellularLocation>
</comment>
<evidence type="ECO:0000313" key="10">
    <source>
        <dbReference type="EMBL" id="GFS00507.1"/>
    </source>
</evidence>
<evidence type="ECO:0000256" key="5">
    <source>
        <dbReference type="ARBA" id="ARBA00023136"/>
    </source>
</evidence>
<keyword evidence="7" id="KW-0807">Transducer</keyword>
<protein>
    <submittedName>
        <fullName evidence="10">P2Y purinoceptor 4</fullName>
    </submittedName>
</protein>
<feature type="transmembrane region" description="Helical" evidence="8">
    <location>
        <begin position="97"/>
        <end position="118"/>
    </location>
</feature>
<feature type="transmembrane region" description="Helical" evidence="8">
    <location>
        <begin position="6"/>
        <end position="29"/>
    </location>
</feature>
<dbReference type="InterPro" id="IPR017452">
    <property type="entry name" value="GPCR_Rhodpsn_7TM"/>
</dbReference>
<dbReference type="AlphaFoldDB" id="A0AAV4HUS7"/>
<comment type="caution">
    <text evidence="10">The sequence shown here is derived from an EMBL/GenBank/DDBJ whole genome shotgun (WGS) entry which is preliminary data.</text>
</comment>
<keyword evidence="2 8" id="KW-0812">Transmembrane</keyword>
<dbReference type="Pfam" id="PF00001">
    <property type="entry name" value="7tm_1"/>
    <property type="match status" value="1"/>
</dbReference>
<accession>A0AAV4HUS7</accession>
<feature type="domain" description="G-protein coupled receptors family 1 profile" evidence="9">
    <location>
        <begin position="21"/>
        <end position="291"/>
    </location>
</feature>
<evidence type="ECO:0000256" key="8">
    <source>
        <dbReference type="SAM" id="Phobius"/>
    </source>
</evidence>
<keyword evidence="3 8" id="KW-1133">Transmembrane helix</keyword>
<dbReference type="PANTHER" id="PTHR24243:SF230">
    <property type="entry name" value="G-PROTEIN COUPLED RECEPTORS FAMILY 1 PROFILE DOMAIN-CONTAINING PROTEIN"/>
    <property type="match status" value="1"/>
</dbReference>
<dbReference type="InterPro" id="IPR000276">
    <property type="entry name" value="GPCR_Rhodpsn"/>
</dbReference>
<feature type="transmembrane region" description="Helical" evidence="8">
    <location>
        <begin position="171"/>
        <end position="196"/>
    </location>
</feature>
<dbReference type="Proteomes" id="UP000762676">
    <property type="component" value="Unassembled WGS sequence"/>
</dbReference>
<dbReference type="PANTHER" id="PTHR24243">
    <property type="entry name" value="G-PROTEIN COUPLED RECEPTOR"/>
    <property type="match status" value="1"/>
</dbReference>
<evidence type="ECO:0000259" key="9">
    <source>
        <dbReference type="PROSITE" id="PS50262"/>
    </source>
</evidence>
<feature type="transmembrane region" description="Helical" evidence="8">
    <location>
        <begin position="130"/>
        <end position="151"/>
    </location>
</feature>
<sequence length="339" mass="38127">MWGWKFKVITYHLVVAVGLVVNSLTFIVMKTPRLKPKSYSHYLSALAVFDSLVLISQEIHIIDEILIRSFHQNGLFHGFSDEACKILNFSDSVCNLMSAWLIVVMALERLWVVCMPFARTGTMWFRQKGAVIIILSLLAVMSATQIFRLGMVGKTGSTCMGSGPMYVSLHVYLYQFVLHSTAPILIVFLANVGVVAQIVSVERATHVEECSSTRLTRGDSRRRSKTTRMMVYISLTYILTSIPLVSLTIFLHVLATKYGNAASGIFIRSLPWLEVLQVLASINYDSNFFIYILSGKKFRIELGQLLSCKQNRDHQVTSVNTRSGSVSVRTRDEILLTNI</sequence>
<dbReference type="GO" id="GO:0004930">
    <property type="term" value="F:G protein-coupled receptor activity"/>
    <property type="evidence" value="ECO:0007669"/>
    <property type="project" value="UniProtKB-KW"/>
</dbReference>
<evidence type="ECO:0000256" key="1">
    <source>
        <dbReference type="ARBA" id="ARBA00004141"/>
    </source>
</evidence>
<keyword evidence="6" id="KW-0675">Receptor</keyword>
<dbReference type="Gene3D" id="1.20.1070.10">
    <property type="entry name" value="Rhodopsin 7-helix transmembrane proteins"/>
    <property type="match status" value="1"/>
</dbReference>
<evidence type="ECO:0000256" key="3">
    <source>
        <dbReference type="ARBA" id="ARBA00022989"/>
    </source>
</evidence>
<keyword evidence="4" id="KW-0297">G-protein coupled receptor</keyword>
<keyword evidence="11" id="KW-1185">Reference proteome</keyword>
<feature type="transmembrane region" description="Helical" evidence="8">
    <location>
        <begin position="230"/>
        <end position="255"/>
    </location>
</feature>
<dbReference type="GO" id="GO:0005886">
    <property type="term" value="C:plasma membrane"/>
    <property type="evidence" value="ECO:0007669"/>
    <property type="project" value="TreeGrafter"/>
</dbReference>
<evidence type="ECO:0000256" key="7">
    <source>
        <dbReference type="ARBA" id="ARBA00023224"/>
    </source>
</evidence>
<feature type="transmembrane region" description="Helical" evidence="8">
    <location>
        <begin position="275"/>
        <end position="293"/>
    </location>
</feature>
<evidence type="ECO:0000313" key="11">
    <source>
        <dbReference type="Proteomes" id="UP000762676"/>
    </source>
</evidence>
<reference evidence="10 11" key="1">
    <citation type="journal article" date="2021" name="Elife">
        <title>Chloroplast acquisition without the gene transfer in kleptoplastic sea slugs, Plakobranchus ocellatus.</title>
        <authorList>
            <person name="Maeda T."/>
            <person name="Takahashi S."/>
            <person name="Yoshida T."/>
            <person name="Shimamura S."/>
            <person name="Takaki Y."/>
            <person name="Nagai Y."/>
            <person name="Toyoda A."/>
            <person name="Suzuki Y."/>
            <person name="Arimoto A."/>
            <person name="Ishii H."/>
            <person name="Satoh N."/>
            <person name="Nishiyama T."/>
            <person name="Hasebe M."/>
            <person name="Maruyama T."/>
            <person name="Minagawa J."/>
            <person name="Obokata J."/>
            <person name="Shigenobu S."/>
        </authorList>
    </citation>
    <scope>NUCLEOTIDE SEQUENCE [LARGE SCALE GENOMIC DNA]</scope>
</reference>
<keyword evidence="5 8" id="KW-0472">Membrane</keyword>
<proteinExistence type="predicted"/>
<organism evidence="10 11">
    <name type="scientific">Elysia marginata</name>
    <dbReference type="NCBI Taxonomy" id="1093978"/>
    <lineage>
        <taxon>Eukaryota</taxon>
        <taxon>Metazoa</taxon>
        <taxon>Spiralia</taxon>
        <taxon>Lophotrochozoa</taxon>
        <taxon>Mollusca</taxon>
        <taxon>Gastropoda</taxon>
        <taxon>Heterobranchia</taxon>
        <taxon>Euthyneura</taxon>
        <taxon>Panpulmonata</taxon>
        <taxon>Sacoglossa</taxon>
        <taxon>Placobranchoidea</taxon>
        <taxon>Plakobranchidae</taxon>
        <taxon>Elysia</taxon>
    </lineage>
</organism>
<dbReference type="SUPFAM" id="SSF81321">
    <property type="entry name" value="Family A G protein-coupled receptor-like"/>
    <property type="match status" value="1"/>
</dbReference>
<dbReference type="PROSITE" id="PS50262">
    <property type="entry name" value="G_PROTEIN_RECEP_F1_2"/>
    <property type="match status" value="1"/>
</dbReference>
<evidence type="ECO:0000256" key="2">
    <source>
        <dbReference type="ARBA" id="ARBA00022692"/>
    </source>
</evidence>
<gene>
    <name evidence="10" type="ORF">ElyMa_006400900</name>
</gene>
<evidence type="ECO:0000256" key="6">
    <source>
        <dbReference type="ARBA" id="ARBA00023170"/>
    </source>
</evidence>
<evidence type="ECO:0000256" key="4">
    <source>
        <dbReference type="ARBA" id="ARBA00023040"/>
    </source>
</evidence>